<dbReference type="AlphaFoldDB" id="A0AB94IVJ4"/>
<dbReference type="SUPFAM" id="SSF53822">
    <property type="entry name" value="Periplasmic binding protein-like I"/>
    <property type="match status" value="1"/>
</dbReference>
<evidence type="ECO:0000256" key="3">
    <source>
        <dbReference type="SAM" id="SignalP"/>
    </source>
</evidence>
<dbReference type="Pfam" id="PF13458">
    <property type="entry name" value="Peripla_BP_6"/>
    <property type="match status" value="1"/>
</dbReference>
<proteinExistence type="inferred from homology"/>
<dbReference type="InterPro" id="IPR028082">
    <property type="entry name" value="Peripla_BP_I"/>
</dbReference>
<accession>A0AB94IVJ4</accession>
<evidence type="ECO:0000313" key="6">
    <source>
        <dbReference type="Proteomes" id="UP000008957"/>
    </source>
</evidence>
<dbReference type="CDD" id="cd06347">
    <property type="entry name" value="PBP1_ABC_LivK_ligand_binding-like"/>
    <property type="match status" value="1"/>
</dbReference>
<reference evidence="6" key="1">
    <citation type="submission" date="2010-03" db="EMBL/GenBank/DDBJ databases">
        <title>The genome sequence of Synergistetes sp. SGP1.</title>
        <authorList>
            <consortium name="metaHIT consortium -- http://www.metahit.eu/"/>
            <person name="Pajon A."/>
            <person name="Turner K."/>
            <person name="Parkhill J."/>
            <person name="Wade W."/>
            <person name="Vartoukian S."/>
        </authorList>
    </citation>
    <scope>NUCLEOTIDE SEQUENCE [LARGE SCALE GENOMIC DNA]</scope>
    <source>
        <strain evidence="6">SGP1</strain>
    </source>
</reference>
<keyword evidence="6" id="KW-1185">Reference proteome</keyword>
<dbReference type="RefSeq" id="WP_015555924.1">
    <property type="nucleotide sequence ID" value="NC_021038.1"/>
</dbReference>
<dbReference type="InterPro" id="IPR028081">
    <property type="entry name" value="Leu-bd"/>
</dbReference>
<dbReference type="InterPro" id="IPR051010">
    <property type="entry name" value="BCAA_transport"/>
</dbReference>
<dbReference type="EMBL" id="FP929056">
    <property type="protein sequence ID" value="CBL27777.1"/>
    <property type="molecule type" value="Genomic_DNA"/>
</dbReference>
<comment type="similarity">
    <text evidence="1">Belongs to the leucine-binding protein family.</text>
</comment>
<keyword evidence="2 3" id="KW-0732">Signal</keyword>
<evidence type="ECO:0000259" key="4">
    <source>
        <dbReference type="Pfam" id="PF13458"/>
    </source>
</evidence>
<sequence length="384" mass="41914">MLKKILASLALVLLLAGSGLAADPIRIGYLVALTGDNAPFGITEANMARMIVDEQNEAGGLLGGRPIELIVYDTKTRNEDAVNAARRMIESDRVCVIIGDLASGINIATAPIVNRGHVPQISTIGTNPLVTVDEKGRVRPYSFRICFTDPYQGAIAADLAYNDLKKTKAAILYNVGSDYAHGLREFFTENFKRLGGTIVADEGFRGEDVDYRAQLTTIKASGAEFLFLPGMGKDMALAIKQARELGFDGTIVGGDGFSDIMFEIAGDAMKGTYWINHTYMEDPEMAPIYERYQKRYNDVCKEFLDGAMAADAVYWVFDAITRAGVDEGPAIAKALEETKGLKLHHATITIDPATHDPMNKAGVVLRVDDDLKTEFYKKIEPKAE</sequence>
<dbReference type="PANTHER" id="PTHR30483">
    <property type="entry name" value="LEUCINE-SPECIFIC-BINDING PROTEIN"/>
    <property type="match status" value="1"/>
</dbReference>
<evidence type="ECO:0000256" key="1">
    <source>
        <dbReference type="ARBA" id="ARBA00010062"/>
    </source>
</evidence>
<reference evidence="5 6" key="2">
    <citation type="submission" date="2010-03" db="EMBL/GenBank/DDBJ databases">
        <authorList>
            <person name="Pajon A."/>
        </authorList>
    </citation>
    <scope>NUCLEOTIDE SEQUENCE [LARGE SCALE GENOMIC DNA]</scope>
    <source>
        <strain evidence="5 6">SGP1</strain>
    </source>
</reference>
<evidence type="ECO:0000256" key="2">
    <source>
        <dbReference type="ARBA" id="ARBA00022729"/>
    </source>
</evidence>
<dbReference type="Gene3D" id="3.40.50.2300">
    <property type="match status" value="2"/>
</dbReference>
<dbReference type="PANTHER" id="PTHR30483:SF6">
    <property type="entry name" value="PERIPLASMIC BINDING PROTEIN OF ABC TRANSPORTER FOR NATURAL AMINO ACIDS"/>
    <property type="match status" value="1"/>
</dbReference>
<name>A0AB94IVJ4_9BACT</name>
<feature type="domain" description="Leucine-binding protein" evidence="4">
    <location>
        <begin position="24"/>
        <end position="368"/>
    </location>
</feature>
<protein>
    <submittedName>
        <fullName evidence="5">Amino acid/amide ABC transporter substrate-binding protein, HAAT family (TC 3.A.1.4.-)</fullName>
    </submittedName>
</protein>
<dbReference type="Proteomes" id="UP000008957">
    <property type="component" value="Chromosome"/>
</dbReference>
<dbReference type="KEGG" id="sbr:SY1_02600"/>
<gene>
    <name evidence="5" type="ORF">SY1_02600</name>
</gene>
<feature type="signal peptide" evidence="3">
    <location>
        <begin position="1"/>
        <end position="21"/>
    </location>
</feature>
<organism evidence="5 6">
    <name type="scientific">Fretibacterium fastidiosum</name>
    <dbReference type="NCBI Taxonomy" id="651822"/>
    <lineage>
        <taxon>Bacteria</taxon>
        <taxon>Thermotogati</taxon>
        <taxon>Synergistota</taxon>
        <taxon>Synergistia</taxon>
        <taxon>Synergistales</taxon>
        <taxon>Aminobacteriaceae</taxon>
        <taxon>Fretibacterium</taxon>
    </lineage>
</organism>
<evidence type="ECO:0000313" key="5">
    <source>
        <dbReference type="EMBL" id="CBL27777.1"/>
    </source>
</evidence>
<feature type="chain" id="PRO_5044491291" evidence="3">
    <location>
        <begin position="22"/>
        <end position="384"/>
    </location>
</feature>